<dbReference type="AlphaFoldDB" id="A0AA38MD24"/>
<protein>
    <recommendedName>
        <fullName evidence="1">Nose resistant-to-fluoxetine protein N-terminal domain-containing protein</fullName>
    </recommendedName>
</protein>
<dbReference type="Proteomes" id="UP001168821">
    <property type="component" value="Unassembled WGS sequence"/>
</dbReference>
<dbReference type="InterPro" id="IPR006621">
    <property type="entry name" value="Nose-resist-to-fluoxetine_N"/>
</dbReference>
<dbReference type="SMART" id="SM00703">
    <property type="entry name" value="NRF"/>
    <property type="match status" value="1"/>
</dbReference>
<reference evidence="2" key="1">
    <citation type="journal article" date="2023" name="G3 (Bethesda)">
        <title>Whole genome assemblies of Zophobas morio and Tenebrio molitor.</title>
        <authorList>
            <person name="Kaur S."/>
            <person name="Stinson S.A."/>
            <person name="diCenzo G.C."/>
        </authorList>
    </citation>
    <scope>NUCLEOTIDE SEQUENCE</scope>
    <source>
        <strain evidence="2">QUZm001</strain>
    </source>
</reference>
<evidence type="ECO:0000259" key="1">
    <source>
        <dbReference type="SMART" id="SM00703"/>
    </source>
</evidence>
<accession>A0AA38MD24</accession>
<feature type="domain" description="Nose resistant-to-fluoxetine protein N-terminal" evidence="1">
    <location>
        <begin position="46"/>
        <end position="144"/>
    </location>
</feature>
<evidence type="ECO:0000313" key="3">
    <source>
        <dbReference type="Proteomes" id="UP001168821"/>
    </source>
</evidence>
<sequence length="148" mass="16393">METGDLLFESLKDMKRREKSNDSSRILPMLLLKNNLLGILYNDNLDKTCVSDLNALFSDASSFKHWALQMLDATGKIYPGLLNGNINLIGDYEECLAINESKNGRRISGKYCTLALTMGNSGISPLATSLKQGPVSIVQKFVINFNML</sequence>
<name>A0AA38MD24_9CUCU</name>
<dbReference type="EMBL" id="JALNTZ010000005">
    <property type="protein sequence ID" value="KAJ3651803.1"/>
    <property type="molecule type" value="Genomic_DNA"/>
</dbReference>
<proteinExistence type="predicted"/>
<keyword evidence="3" id="KW-1185">Reference proteome</keyword>
<gene>
    <name evidence="2" type="ORF">Zmor_017813</name>
</gene>
<evidence type="ECO:0000313" key="2">
    <source>
        <dbReference type="EMBL" id="KAJ3651803.1"/>
    </source>
</evidence>
<dbReference type="Pfam" id="PF20146">
    <property type="entry name" value="NRF"/>
    <property type="match status" value="1"/>
</dbReference>
<comment type="caution">
    <text evidence="2">The sequence shown here is derived from an EMBL/GenBank/DDBJ whole genome shotgun (WGS) entry which is preliminary data.</text>
</comment>
<dbReference type="PANTHER" id="PTHR11161:SF0">
    <property type="entry name" value="O-ACYLTRANSFERASE LIKE PROTEIN"/>
    <property type="match status" value="1"/>
</dbReference>
<dbReference type="PANTHER" id="PTHR11161">
    <property type="entry name" value="O-ACYLTRANSFERASE"/>
    <property type="match status" value="1"/>
</dbReference>
<dbReference type="InterPro" id="IPR052728">
    <property type="entry name" value="O2_lipid_transport_reg"/>
</dbReference>
<organism evidence="2 3">
    <name type="scientific">Zophobas morio</name>
    <dbReference type="NCBI Taxonomy" id="2755281"/>
    <lineage>
        <taxon>Eukaryota</taxon>
        <taxon>Metazoa</taxon>
        <taxon>Ecdysozoa</taxon>
        <taxon>Arthropoda</taxon>
        <taxon>Hexapoda</taxon>
        <taxon>Insecta</taxon>
        <taxon>Pterygota</taxon>
        <taxon>Neoptera</taxon>
        <taxon>Endopterygota</taxon>
        <taxon>Coleoptera</taxon>
        <taxon>Polyphaga</taxon>
        <taxon>Cucujiformia</taxon>
        <taxon>Tenebrionidae</taxon>
        <taxon>Zophobas</taxon>
    </lineage>
</organism>